<dbReference type="GO" id="GO:0004126">
    <property type="term" value="F:cytidine deaminase activity"/>
    <property type="evidence" value="ECO:0007669"/>
    <property type="project" value="UniProtKB-UniRule"/>
</dbReference>
<dbReference type="NCBIfam" id="NF004064">
    <property type="entry name" value="PRK05578.1"/>
    <property type="match status" value="1"/>
</dbReference>
<keyword evidence="8 13" id="KW-0862">Zinc</keyword>
<evidence type="ECO:0000259" key="15">
    <source>
        <dbReference type="PROSITE" id="PS51747"/>
    </source>
</evidence>
<dbReference type="InterPro" id="IPR050202">
    <property type="entry name" value="Cyt/Deoxycyt_deaminase"/>
</dbReference>
<dbReference type="PROSITE" id="PS51747">
    <property type="entry name" value="CYT_DCMP_DEAMINASES_2"/>
    <property type="match status" value="1"/>
</dbReference>
<evidence type="ECO:0000256" key="3">
    <source>
        <dbReference type="ARBA" id="ARBA00006576"/>
    </source>
</evidence>
<dbReference type="InterPro" id="IPR016193">
    <property type="entry name" value="Cytidine_deaminase-like"/>
</dbReference>
<evidence type="ECO:0000256" key="5">
    <source>
        <dbReference type="ARBA" id="ARBA00018266"/>
    </source>
</evidence>
<evidence type="ECO:0000256" key="12">
    <source>
        <dbReference type="PIRSR" id="PIRSR606262-1"/>
    </source>
</evidence>
<evidence type="ECO:0000256" key="10">
    <source>
        <dbReference type="ARBA" id="ARBA00049252"/>
    </source>
</evidence>
<dbReference type="EMBL" id="DVNH01000024">
    <property type="protein sequence ID" value="HIU51697.1"/>
    <property type="molecule type" value="Genomic_DNA"/>
</dbReference>
<comment type="caution">
    <text evidence="16">The sequence shown here is derived from an EMBL/GenBank/DDBJ whole genome shotgun (WGS) entry which is preliminary data.</text>
</comment>
<dbReference type="PANTHER" id="PTHR11644:SF2">
    <property type="entry name" value="CYTIDINE DEAMINASE"/>
    <property type="match status" value="1"/>
</dbReference>
<gene>
    <name evidence="16" type="primary">cdd</name>
    <name evidence="16" type="ORF">IAB70_03635</name>
</gene>
<dbReference type="FunFam" id="3.40.140.10:FF:000008">
    <property type="entry name" value="Cytidine deaminase"/>
    <property type="match status" value="1"/>
</dbReference>
<reference evidence="16" key="1">
    <citation type="submission" date="2020-10" db="EMBL/GenBank/DDBJ databases">
        <authorList>
            <person name="Gilroy R."/>
        </authorList>
    </citation>
    <scope>NUCLEOTIDE SEQUENCE</scope>
    <source>
        <strain evidence="16">CHK195-15760</strain>
    </source>
</reference>
<evidence type="ECO:0000313" key="17">
    <source>
        <dbReference type="Proteomes" id="UP000824093"/>
    </source>
</evidence>
<dbReference type="AlphaFoldDB" id="A0A9D1S9Q3"/>
<reference evidence="16" key="2">
    <citation type="journal article" date="2021" name="PeerJ">
        <title>Extensive microbial diversity within the chicken gut microbiome revealed by metagenomics and culture.</title>
        <authorList>
            <person name="Gilroy R."/>
            <person name="Ravi A."/>
            <person name="Getino M."/>
            <person name="Pursley I."/>
            <person name="Horton D.L."/>
            <person name="Alikhan N.F."/>
            <person name="Baker D."/>
            <person name="Gharbi K."/>
            <person name="Hall N."/>
            <person name="Watson M."/>
            <person name="Adriaenssens E.M."/>
            <person name="Foster-Nyarko E."/>
            <person name="Jarju S."/>
            <person name="Secka A."/>
            <person name="Antonio M."/>
            <person name="Oren A."/>
            <person name="Chaudhuri R.R."/>
            <person name="La Ragione R."/>
            <person name="Hildebrand F."/>
            <person name="Pallen M.J."/>
        </authorList>
    </citation>
    <scope>NUCLEOTIDE SEQUENCE</scope>
    <source>
        <strain evidence="16">CHK195-15760</strain>
    </source>
</reference>
<comment type="cofactor">
    <cofactor evidence="1 13 14">
        <name>Zn(2+)</name>
        <dbReference type="ChEBI" id="CHEBI:29105"/>
    </cofactor>
</comment>
<feature type="domain" description="CMP/dCMP-type deaminase" evidence="15">
    <location>
        <begin position="3"/>
        <end position="135"/>
    </location>
</feature>
<accession>A0A9D1S9Q3</accession>
<evidence type="ECO:0000256" key="2">
    <source>
        <dbReference type="ARBA" id="ARBA00003949"/>
    </source>
</evidence>
<evidence type="ECO:0000256" key="6">
    <source>
        <dbReference type="ARBA" id="ARBA00022723"/>
    </source>
</evidence>
<evidence type="ECO:0000256" key="14">
    <source>
        <dbReference type="RuleBase" id="RU364006"/>
    </source>
</evidence>
<evidence type="ECO:0000256" key="8">
    <source>
        <dbReference type="ARBA" id="ARBA00022833"/>
    </source>
</evidence>
<proteinExistence type="inferred from homology"/>
<dbReference type="Gene3D" id="3.40.140.10">
    <property type="entry name" value="Cytidine Deaminase, domain 2"/>
    <property type="match status" value="1"/>
</dbReference>
<dbReference type="Pfam" id="PF00383">
    <property type="entry name" value="dCMP_cyt_deam_1"/>
    <property type="match status" value="1"/>
</dbReference>
<name>A0A9D1S9Q3_9FIRM</name>
<evidence type="ECO:0000313" key="16">
    <source>
        <dbReference type="EMBL" id="HIU51697.1"/>
    </source>
</evidence>
<evidence type="ECO:0000256" key="11">
    <source>
        <dbReference type="ARBA" id="ARBA00049558"/>
    </source>
</evidence>
<organism evidence="16 17">
    <name type="scientific">Candidatus Merdicola faecigallinarum</name>
    <dbReference type="NCBI Taxonomy" id="2840862"/>
    <lineage>
        <taxon>Bacteria</taxon>
        <taxon>Bacillati</taxon>
        <taxon>Bacillota</taxon>
        <taxon>Clostridia</taxon>
        <taxon>Candidatus Merdicola</taxon>
    </lineage>
</organism>
<feature type="active site" description="Proton donor" evidence="12">
    <location>
        <position position="56"/>
    </location>
</feature>
<feature type="binding site" evidence="13">
    <location>
        <position position="95"/>
    </location>
    <ligand>
        <name>Zn(2+)</name>
        <dbReference type="ChEBI" id="CHEBI:29105"/>
        <note>catalytic</note>
    </ligand>
</feature>
<protein>
    <recommendedName>
        <fullName evidence="5 14">Cytidine deaminase</fullName>
        <ecNumber evidence="4 14">3.5.4.5</ecNumber>
    </recommendedName>
    <alternativeName>
        <fullName evidence="9 14">Cytidine aminohydrolase</fullName>
    </alternativeName>
</protein>
<dbReference type="EC" id="3.5.4.5" evidence="4 14"/>
<feature type="binding site" evidence="13">
    <location>
        <position position="54"/>
    </location>
    <ligand>
        <name>Zn(2+)</name>
        <dbReference type="ChEBI" id="CHEBI:29105"/>
        <note>catalytic</note>
    </ligand>
</feature>
<evidence type="ECO:0000256" key="13">
    <source>
        <dbReference type="PIRSR" id="PIRSR606262-3"/>
    </source>
</evidence>
<comment type="catalytic activity">
    <reaction evidence="10 14">
        <text>2'-deoxycytidine + H2O + H(+) = 2'-deoxyuridine + NH4(+)</text>
        <dbReference type="Rhea" id="RHEA:13433"/>
        <dbReference type="ChEBI" id="CHEBI:15377"/>
        <dbReference type="ChEBI" id="CHEBI:15378"/>
        <dbReference type="ChEBI" id="CHEBI:15698"/>
        <dbReference type="ChEBI" id="CHEBI:16450"/>
        <dbReference type="ChEBI" id="CHEBI:28938"/>
        <dbReference type="EC" id="3.5.4.5"/>
    </reaction>
</comment>
<dbReference type="InterPro" id="IPR006262">
    <property type="entry name" value="Cyt_deam_tetra"/>
</dbReference>
<evidence type="ECO:0000256" key="4">
    <source>
        <dbReference type="ARBA" id="ARBA00012783"/>
    </source>
</evidence>
<dbReference type="GO" id="GO:0055086">
    <property type="term" value="P:nucleobase-containing small molecule metabolic process"/>
    <property type="evidence" value="ECO:0007669"/>
    <property type="project" value="UniProtKB-ARBA"/>
</dbReference>
<dbReference type="GO" id="GO:0072527">
    <property type="term" value="P:pyrimidine-containing compound metabolic process"/>
    <property type="evidence" value="ECO:0007669"/>
    <property type="project" value="UniProtKB-ARBA"/>
</dbReference>
<comment type="function">
    <text evidence="2 14">This enzyme scavenges exogenous and endogenous cytidine and 2'-deoxycytidine for UMP synthesis.</text>
</comment>
<dbReference type="PANTHER" id="PTHR11644">
    <property type="entry name" value="CYTIDINE DEAMINASE"/>
    <property type="match status" value="1"/>
</dbReference>
<evidence type="ECO:0000256" key="1">
    <source>
        <dbReference type="ARBA" id="ARBA00001947"/>
    </source>
</evidence>
<sequence>MTISERELIQKAKEVSLNAYSPYSHFLVGAALLTESGAIYTGCNIENGGIQSICAERVSLGTAISKGERKFTSLAVVGKSISDPYFVKTLPCGYCRQFISEFCDPSFRIYTYDEKTDQISSYSLSELLPHSFQFKN</sequence>
<dbReference type="SUPFAM" id="SSF53927">
    <property type="entry name" value="Cytidine deaminase-like"/>
    <property type="match status" value="1"/>
</dbReference>
<dbReference type="CDD" id="cd01283">
    <property type="entry name" value="cytidine_deaminase"/>
    <property type="match status" value="1"/>
</dbReference>
<keyword evidence="6 13" id="KW-0479">Metal-binding</keyword>
<dbReference type="NCBIfam" id="TIGR01354">
    <property type="entry name" value="cyt_deam_tetra"/>
    <property type="match status" value="1"/>
</dbReference>
<evidence type="ECO:0000256" key="7">
    <source>
        <dbReference type="ARBA" id="ARBA00022801"/>
    </source>
</evidence>
<keyword evidence="7 14" id="KW-0378">Hydrolase</keyword>
<comment type="similarity">
    <text evidence="3 14">Belongs to the cytidine and deoxycytidylate deaminase family.</text>
</comment>
<dbReference type="GO" id="GO:0005829">
    <property type="term" value="C:cytosol"/>
    <property type="evidence" value="ECO:0007669"/>
    <property type="project" value="TreeGrafter"/>
</dbReference>
<comment type="catalytic activity">
    <reaction evidence="11 14">
        <text>cytidine + H2O + H(+) = uridine + NH4(+)</text>
        <dbReference type="Rhea" id="RHEA:16069"/>
        <dbReference type="ChEBI" id="CHEBI:15377"/>
        <dbReference type="ChEBI" id="CHEBI:15378"/>
        <dbReference type="ChEBI" id="CHEBI:16704"/>
        <dbReference type="ChEBI" id="CHEBI:17562"/>
        <dbReference type="ChEBI" id="CHEBI:28938"/>
        <dbReference type="EC" id="3.5.4.5"/>
    </reaction>
</comment>
<dbReference type="Proteomes" id="UP000824093">
    <property type="component" value="Unassembled WGS sequence"/>
</dbReference>
<feature type="binding site" evidence="13">
    <location>
        <position position="92"/>
    </location>
    <ligand>
        <name>Zn(2+)</name>
        <dbReference type="ChEBI" id="CHEBI:29105"/>
        <note>catalytic</note>
    </ligand>
</feature>
<dbReference type="InterPro" id="IPR002125">
    <property type="entry name" value="CMP_dCMP_dom"/>
</dbReference>
<dbReference type="GO" id="GO:0008270">
    <property type="term" value="F:zinc ion binding"/>
    <property type="evidence" value="ECO:0007669"/>
    <property type="project" value="UniProtKB-UniRule"/>
</dbReference>
<evidence type="ECO:0000256" key="9">
    <source>
        <dbReference type="ARBA" id="ARBA00032005"/>
    </source>
</evidence>